<keyword evidence="1" id="KW-0548">Nucleotidyltransferase</keyword>
<comment type="caution">
    <text evidence="1">The sequence shown here is derived from an EMBL/GenBank/DDBJ whole genome shotgun (WGS) entry which is preliminary data.</text>
</comment>
<dbReference type="Proteomes" id="UP001173802">
    <property type="component" value="Unassembled WGS sequence"/>
</dbReference>
<dbReference type="EC" id="2.7.7.7" evidence="1"/>
<organism evidence="1 2">
    <name type="scientific">Helicobacter zhangjianzhongii</name>
    <dbReference type="NCBI Taxonomy" id="2974574"/>
    <lineage>
        <taxon>Bacteria</taxon>
        <taxon>Pseudomonadati</taxon>
        <taxon>Campylobacterota</taxon>
        <taxon>Epsilonproteobacteria</taxon>
        <taxon>Campylobacterales</taxon>
        <taxon>Helicobacteraceae</taxon>
        <taxon>Helicobacter</taxon>
    </lineage>
</organism>
<evidence type="ECO:0000313" key="1">
    <source>
        <dbReference type="EMBL" id="MDL0081981.1"/>
    </source>
</evidence>
<accession>A0ACC6FRT6</accession>
<name>A0ACC6FRT6_9HELI</name>
<keyword evidence="1" id="KW-0808">Transferase</keyword>
<dbReference type="EMBL" id="JANURN010000004">
    <property type="protein sequence ID" value="MDL0081981.1"/>
    <property type="molecule type" value="Genomic_DNA"/>
</dbReference>
<keyword evidence="2" id="KW-1185">Reference proteome</keyword>
<evidence type="ECO:0000313" key="2">
    <source>
        <dbReference type="Proteomes" id="UP001173802"/>
    </source>
</evidence>
<gene>
    <name evidence="1" type="ORF">NYG90_04735</name>
</gene>
<reference evidence="1 2" key="1">
    <citation type="journal article" date="2023" name="Microorganisms">
        <title>Isolation and Genomic Characteristics of Cat-Borne Campylobacter felis sp. nov. and Sheep-Borne Campylobacter ovis sp. nov.</title>
        <authorList>
            <person name="Wang H."/>
            <person name="Li Y."/>
            <person name="Gu Y."/>
            <person name="Zhou G."/>
            <person name="Chen X."/>
            <person name="Zhang X."/>
            <person name="Shao Z."/>
            <person name="Zhang J."/>
            <person name="Zhang M."/>
        </authorList>
    </citation>
    <scope>NUCLEOTIDE SEQUENCE [LARGE SCALE GENOMIC DNA]</scope>
    <source>
        <strain evidence="1 2">XJK30-2</strain>
    </source>
</reference>
<protein>
    <submittedName>
        <fullName evidence="1">DNA polymerase III subunit gamma/tau</fullName>
        <ecNumber evidence="1">2.7.7.7</ecNumber>
    </submittedName>
</protein>
<proteinExistence type="predicted"/>
<sequence>MGSLALALKYRPKVFSDLVGQETISQTLSMALDKDRIVHAYLFSGLRGSGKTSSARIFARALECEKGPTSTPCGECATCVATLDGKNIDIIEMDAASNRSIDSIRDLIEQTKYVPTMSRYKIFIIDEVHMLTKEAFNALLKTLEEPPAYVKFILATTDPLKLPATILSRTQHFRFKKIPHKAIIAHLEMILEKEGVGYEKGALDIIARSGGGSLRDTLTLTDQAINYCDKYLTIDQVTQMLGIVDPKSLRDFFSSIMHDDEQGVVRALEILGEYECEMIIDEMLLFLKDMLLGGSKEFSLLVIDRFLGILSQAKSLLNLNPDGAFVLLLMSLKMREAMKLQEISEAIKNLESSIALESTFEKQAETSQSVASLENKQSDVSLEKVDSTSAESMDCHAVQAPLAMTENNTASKKVDSSPSPKHPQMYQQAFHQLISKIADRSYELGEAFRRSIVFEQFIPASEPSQSGTLIWQSSGDEQDRSLLRQHFGLIRGFVQDIFAPQSHTPIVIKNASTPESSQAPKPAQESSPSVASDTTQASNAAQELDSSKEPKKLKPSDLILYSTHEIRPDHISEAVCDEVPWEREEVPLNLPASFAMEQKVDSTTSQTTQESCHTTPSHNASASKDSATPQEVTATSDTPTNDPIADPITEAFKHNNQALIGGIKQHFGAKSMIIEASSK</sequence>